<dbReference type="Gene3D" id="1.10.40.30">
    <property type="entry name" value="Fumarase/aspartase (C-terminal domain)"/>
    <property type="match status" value="1"/>
</dbReference>
<dbReference type="PANTHER" id="PTHR43172:SF2">
    <property type="entry name" value="ADENYLOSUCCINATE LYASE C-TERMINAL DOMAIN-CONTAINING PROTEIN"/>
    <property type="match status" value="1"/>
</dbReference>
<dbReference type="GO" id="GO:0047472">
    <property type="term" value="F:3-carboxy-cis,cis-muconate cycloisomerase activity"/>
    <property type="evidence" value="ECO:0007669"/>
    <property type="project" value="UniProtKB-UniRule"/>
</dbReference>
<dbReference type="PROSITE" id="PS00163">
    <property type="entry name" value="FUMARATE_LYASES"/>
    <property type="match status" value="1"/>
</dbReference>
<dbReference type="PRINTS" id="PR00145">
    <property type="entry name" value="ARGSUCLYASE"/>
</dbReference>
<dbReference type="SUPFAM" id="SSF48557">
    <property type="entry name" value="L-aspartase-like"/>
    <property type="match status" value="1"/>
</dbReference>
<dbReference type="Proteomes" id="UP000278036">
    <property type="component" value="Unassembled WGS sequence"/>
</dbReference>
<dbReference type="Proteomes" id="UP000274097">
    <property type="component" value="Unassembled WGS sequence"/>
</dbReference>
<feature type="domain" description="Adenylosuccinate lyase C-terminal" evidence="3">
    <location>
        <begin position="364"/>
        <end position="441"/>
    </location>
</feature>
<evidence type="ECO:0000313" key="6">
    <source>
        <dbReference type="Proteomes" id="UP000274097"/>
    </source>
</evidence>
<evidence type="ECO:0000313" key="7">
    <source>
        <dbReference type="Proteomes" id="UP000278036"/>
    </source>
</evidence>
<organism evidence="4 7">
    <name type="scientific">Teichococcus wenyumeiae</name>
    <dbReference type="NCBI Taxonomy" id="2478470"/>
    <lineage>
        <taxon>Bacteria</taxon>
        <taxon>Pseudomonadati</taxon>
        <taxon>Pseudomonadota</taxon>
        <taxon>Alphaproteobacteria</taxon>
        <taxon>Acetobacterales</taxon>
        <taxon>Roseomonadaceae</taxon>
        <taxon>Roseomonas</taxon>
    </lineage>
</organism>
<dbReference type="InterPro" id="IPR019468">
    <property type="entry name" value="AdenyloSucc_lyase_C"/>
</dbReference>
<name>A0A3A9J942_9PROT</name>
<dbReference type="InterPro" id="IPR008948">
    <property type="entry name" value="L-Aspartase-like"/>
</dbReference>
<dbReference type="CDD" id="cd01597">
    <property type="entry name" value="pCLME"/>
    <property type="match status" value="1"/>
</dbReference>
<dbReference type="GO" id="GO:0016829">
    <property type="term" value="F:lyase activity"/>
    <property type="evidence" value="ECO:0007669"/>
    <property type="project" value="UniProtKB-ARBA"/>
</dbReference>
<dbReference type="PRINTS" id="PR00149">
    <property type="entry name" value="FUMRATELYASE"/>
</dbReference>
<sequence length="456" mass="47095">MTFSALDSALLGPLFVTPEMRECFSDEARLRAMLAVEAALARAQARLGMVPEALAAAIEAVPPERLDLAALGQKTVLSAVPTIPFVKAVQASLPPDLERGFHKGATTQDILDTALVLQLREALALIAAELDAILAGLAKLAEAHRETPCVGRTYGQHGAPLSFGYKVAVWLAGVAEAAARLPEIRSRLLVASLSGPVGTLAGLGTQGPAVLEGFAKELGLAAAPIAWHARRGRIAEAGSWLAQLLGALGKMAGDIAHLASTEVGEVAEAYVPGRGGSSAMPHKRNPVSCTVILAAQAAAPGQAATLLQAMVVAHERPAGLWHAEWHALPSLFGLASGALREARSLAEGLEVDAARMRANLDITHGLLFADAAAARLGAKLGREAAHALVEQAAGQVRDTGDSLQAVLARMPQVMEAGLDLSPAFDLRPATAAAAAWVEPAIREAEAVRASLRAAVG</sequence>
<proteinExistence type="inferred from homology"/>
<dbReference type="NCBIfam" id="TIGR02426">
    <property type="entry name" value="protocat_pcaB"/>
    <property type="match status" value="1"/>
</dbReference>
<dbReference type="Pfam" id="PF00206">
    <property type="entry name" value="Lyase_1"/>
    <property type="match status" value="1"/>
</dbReference>
<comment type="similarity">
    <text evidence="1">Belongs to the class-II fumarase/aspartase family.</text>
</comment>
<dbReference type="InterPro" id="IPR012789">
    <property type="entry name" value="Protocat_PcaB-like"/>
</dbReference>
<keyword evidence="4" id="KW-0413">Isomerase</keyword>
<accession>A0A3A9J942</accession>
<dbReference type="Gene3D" id="1.20.200.10">
    <property type="entry name" value="Fumarase/aspartase (Central domain)"/>
    <property type="match status" value="1"/>
</dbReference>
<reference evidence="4 7" key="1">
    <citation type="submission" date="2018-09" db="EMBL/GenBank/DDBJ databases">
        <title>Roseomonas sp. nov., isolated from feces of Tibetan antelopes in the Qinghai-Tibet plateau, China.</title>
        <authorList>
            <person name="Tian Z."/>
        </authorList>
    </citation>
    <scope>NUCLEOTIDE SEQUENCE [LARGE SCALE GENOMIC DNA]</scope>
    <source>
        <strain evidence="5 6">Z23</strain>
        <strain evidence="4 7">Z24</strain>
    </source>
</reference>
<comment type="caution">
    <text evidence="4">The sequence shown here is derived from an EMBL/GenBank/DDBJ whole genome shotgun (WGS) entry which is preliminary data.</text>
</comment>
<gene>
    <name evidence="4" type="primary">pcaB</name>
    <name evidence="4" type="ORF">D6Z83_12805</name>
    <name evidence="5" type="ORF">EBE87_15055</name>
</gene>
<evidence type="ECO:0000313" key="5">
    <source>
        <dbReference type="EMBL" id="RMI20464.1"/>
    </source>
</evidence>
<dbReference type="EC" id="5.5.1.2" evidence="2"/>
<protein>
    <recommendedName>
        <fullName evidence="2">3-carboxy-cis,cis-muconate cycloisomerase</fullName>
        <ecNumber evidence="2">5.5.1.2</ecNumber>
    </recommendedName>
</protein>
<dbReference type="InterPro" id="IPR020557">
    <property type="entry name" value="Fumarate_lyase_CS"/>
</dbReference>
<dbReference type="EMBL" id="RAQU01000069">
    <property type="protein sequence ID" value="RKK03787.1"/>
    <property type="molecule type" value="Genomic_DNA"/>
</dbReference>
<evidence type="ECO:0000259" key="3">
    <source>
        <dbReference type="SMART" id="SM00998"/>
    </source>
</evidence>
<dbReference type="AlphaFoldDB" id="A0A3A9J942"/>
<evidence type="ECO:0000313" key="4">
    <source>
        <dbReference type="EMBL" id="RKK03787.1"/>
    </source>
</evidence>
<dbReference type="SMART" id="SM00998">
    <property type="entry name" value="ADSL_C"/>
    <property type="match status" value="1"/>
</dbReference>
<dbReference type="PANTHER" id="PTHR43172">
    <property type="entry name" value="ADENYLOSUCCINATE LYASE"/>
    <property type="match status" value="1"/>
</dbReference>
<dbReference type="FunCoup" id="A0A3A9J942">
    <property type="interactions" value="621"/>
</dbReference>
<evidence type="ECO:0000256" key="2">
    <source>
        <dbReference type="NCBIfam" id="TIGR02426"/>
    </source>
</evidence>
<dbReference type="GO" id="GO:0019619">
    <property type="term" value="P:3,4-dihydroxybenzoate catabolic process"/>
    <property type="evidence" value="ECO:0007669"/>
    <property type="project" value="InterPro"/>
</dbReference>
<dbReference type="InParanoid" id="A0A3A9J942"/>
<evidence type="ECO:0000256" key="1">
    <source>
        <dbReference type="ARBA" id="ARBA00034772"/>
    </source>
</evidence>
<dbReference type="InterPro" id="IPR022761">
    <property type="entry name" value="Fumarate_lyase_N"/>
</dbReference>
<dbReference type="OrthoDB" id="9768878at2"/>
<dbReference type="RefSeq" id="WP_120638692.1">
    <property type="nucleotide sequence ID" value="NZ_RAQU01000069.1"/>
</dbReference>
<dbReference type="EMBL" id="RFLX01000011">
    <property type="protein sequence ID" value="RMI20464.1"/>
    <property type="molecule type" value="Genomic_DNA"/>
</dbReference>
<keyword evidence="6" id="KW-1185">Reference proteome</keyword>
<dbReference type="InterPro" id="IPR000362">
    <property type="entry name" value="Fumarate_lyase_fam"/>
</dbReference>